<comment type="caution">
    <text evidence="2">The sequence shown here is derived from an EMBL/GenBank/DDBJ whole genome shotgun (WGS) entry which is preliminary data.</text>
</comment>
<name>A0A3S5FFI9_9PLAT</name>
<dbReference type="AlphaFoldDB" id="A0A3S5FFI9"/>
<keyword evidence="3" id="KW-1185">Reference proteome</keyword>
<feature type="compositionally biased region" description="Polar residues" evidence="1">
    <location>
        <begin position="16"/>
        <end position="46"/>
    </location>
</feature>
<dbReference type="EMBL" id="CAAALY010130065">
    <property type="protein sequence ID" value="VEL32087.1"/>
    <property type="molecule type" value="Genomic_DNA"/>
</dbReference>
<evidence type="ECO:0000313" key="2">
    <source>
        <dbReference type="EMBL" id="VEL32087.1"/>
    </source>
</evidence>
<dbReference type="Proteomes" id="UP000784294">
    <property type="component" value="Unassembled WGS sequence"/>
</dbReference>
<feature type="compositionally biased region" description="Low complexity" evidence="1">
    <location>
        <begin position="79"/>
        <end position="91"/>
    </location>
</feature>
<evidence type="ECO:0000256" key="1">
    <source>
        <dbReference type="SAM" id="MobiDB-lite"/>
    </source>
</evidence>
<reference evidence="2" key="1">
    <citation type="submission" date="2018-11" db="EMBL/GenBank/DDBJ databases">
        <authorList>
            <consortium name="Pathogen Informatics"/>
        </authorList>
    </citation>
    <scope>NUCLEOTIDE SEQUENCE</scope>
</reference>
<organism evidence="2 3">
    <name type="scientific">Protopolystoma xenopodis</name>
    <dbReference type="NCBI Taxonomy" id="117903"/>
    <lineage>
        <taxon>Eukaryota</taxon>
        <taxon>Metazoa</taxon>
        <taxon>Spiralia</taxon>
        <taxon>Lophotrochozoa</taxon>
        <taxon>Platyhelminthes</taxon>
        <taxon>Monogenea</taxon>
        <taxon>Polyopisthocotylea</taxon>
        <taxon>Polystomatidea</taxon>
        <taxon>Polystomatidae</taxon>
        <taxon>Protopolystoma</taxon>
    </lineage>
</organism>
<feature type="region of interest" description="Disordered" evidence="1">
    <location>
        <begin position="71"/>
        <end position="91"/>
    </location>
</feature>
<gene>
    <name evidence="2" type="ORF">PXEA_LOCUS25527</name>
</gene>
<accession>A0A3S5FFI9</accession>
<sequence length="205" mass="21903">MGKSFAPFSDIRLATPRSSMPPVTNRSSRQLGHQAFQRPSTDNRCLSQRGLGGSGWKMICIDCRHEQPKEPLKRTWTTSAYSSPSSSPLASASVSLSNEAVKSSISTPTDINPSINLQKDSAEEAKHDSLHSHNLSHLHIVNRTLETVASPTGIPASSVPLAASSSPSSDSLPSSPRACGSAAPLGLIELHLPVRQLLRHNCPHC</sequence>
<feature type="non-terminal residue" evidence="2">
    <location>
        <position position="205"/>
    </location>
</feature>
<protein>
    <submittedName>
        <fullName evidence="2">Uncharacterized protein</fullName>
    </submittedName>
</protein>
<proteinExistence type="predicted"/>
<feature type="region of interest" description="Disordered" evidence="1">
    <location>
        <begin position="1"/>
        <end position="48"/>
    </location>
</feature>
<evidence type="ECO:0000313" key="3">
    <source>
        <dbReference type="Proteomes" id="UP000784294"/>
    </source>
</evidence>